<dbReference type="VEuPathDB" id="FungiDB:H310_15013"/>
<dbReference type="InterPro" id="IPR019496">
    <property type="entry name" value="NUFIP1_cons_dom"/>
</dbReference>
<name>A0A3R6ZME3_9STRA</name>
<proteinExistence type="predicted"/>
<organism evidence="7 8">
    <name type="scientific">Aphanomyces invadans</name>
    <dbReference type="NCBI Taxonomy" id="157072"/>
    <lineage>
        <taxon>Eukaryota</taxon>
        <taxon>Sar</taxon>
        <taxon>Stramenopiles</taxon>
        <taxon>Oomycota</taxon>
        <taxon>Saprolegniomycetes</taxon>
        <taxon>Saprolegniales</taxon>
        <taxon>Verrucalvaceae</taxon>
        <taxon>Aphanomyces</taxon>
    </lineage>
</organism>
<dbReference type="SUPFAM" id="SSF90229">
    <property type="entry name" value="CCCH zinc finger"/>
    <property type="match status" value="1"/>
</dbReference>
<feature type="zinc finger region" description="C3H1-type" evidence="4">
    <location>
        <begin position="262"/>
        <end position="285"/>
    </location>
</feature>
<keyword evidence="8" id="KW-1185">Reference proteome</keyword>
<dbReference type="Gene3D" id="4.10.1000.10">
    <property type="entry name" value="Zinc finger, CCCH-type"/>
    <property type="match status" value="2"/>
</dbReference>
<dbReference type="GO" id="GO:0000492">
    <property type="term" value="P:box C/D snoRNP assembly"/>
    <property type="evidence" value="ECO:0007669"/>
    <property type="project" value="TreeGrafter"/>
</dbReference>
<gene>
    <name evidence="7" type="ORF">DYB32_006857</name>
</gene>
<dbReference type="Pfam" id="PF00642">
    <property type="entry name" value="zf-CCCH"/>
    <property type="match status" value="1"/>
</dbReference>
<dbReference type="InterPro" id="IPR000571">
    <property type="entry name" value="Znf_CCCH"/>
</dbReference>
<keyword evidence="2 4" id="KW-0863">Zinc-finger</keyword>
<reference evidence="7 8" key="1">
    <citation type="submission" date="2018-08" db="EMBL/GenBank/DDBJ databases">
        <title>Aphanomyces genome sequencing and annotation.</title>
        <authorList>
            <person name="Minardi D."/>
            <person name="Oidtmann B."/>
            <person name="Van Der Giezen M."/>
            <person name="Studholme D.J."/>
        </authorList>
    </citation>
    <scope>NUCLEOTIDE SEQUENCE [LARGE SCALE GENOMIC DNA]</scope>
    <source>
        <strain evidence="7 8">NJM0002</strain>
    </source>
</reference>
<evidence type="ECO:0000256" key="2">
    <source>
        <dbReference type="ARBA" id="ARBA00022771"/>
    </source>
</evidence>
<evidence type="ECO:0000259" key="6">
    <source>
        <dbReference type="PROSITE" id="PS50103"/>
    </source>
</evidence>
<evidence type="ECO:0000256" key="1">
    <source>
        <dbReference type="ARBA" id="ARBA00022723"/>
    </source>
</evidence>
<protein>
    <recommendedName>
        <fullName evidence="6">C3H1-type domain-containing protein</fullName>
    </recommendedName>
</protein>
<evidence type="ECO:0000256" key="4">
    <source>
        <dbReference type="PROSITE-ProRule" id="PRU00723"/>
    </source>
</evidence>
<dbReference type="Pfam" id="PF10453">
    <property type="entry name" value="NUFIP1"/>
    <property type="match status" value="1"/>
</dbReference>
<feature type="domain" description="C3H1-type" evidence="6">
    <location>
        <begin position="262"/>
        <end position="285"/>
    </location>
</feature>
<dbReference type="PROSITE" id="PS50103">
    <property type="entry name" value="ZF_C3H1"/>
    <property type="match status" value="2"/>
</dbReference>
<dbReference type="PANTHER" id="PTHR13309">
    <property type="entry name" value="NUCLEAR FRAGILE X MENTAL RETARDATION PROTEIN INTERACTING PROTEIN 1"/>
    <property type="match status" value="1"/>
</dbReference>
<evidence type="ECO:0000313" key="7">
    <source>
        <dbReference type="EMBL" id="RHY27323.1"/>
    </source>
</evidence>
<dbReference type="InterPro" id="IPR036855">
    <property type="entry name" value="Znf_CCCH_sf"/>
</dbReference>
<dbReference type="AlphaFoldDB" id="A0A3R6ZME3"/>
<keyword evidence="3 4" id="KW-0862">Zinc</keyword>
<dbReference type="PANTHER" id="PTHR13309:SF0">
    <property type="entry name" value="FMR1-INTERACTING PROTEIN NUFIP1"/>
    <property type="match status" value="1"/>
</dbReference>
<evidence type="ECO:0000256" key="3">
    <source>
        <dbReference type="ARBA" id="ARBA00022833"/>
    </source>
</evidence>
<dbReference type="EMBL" id="QUSY01000793">
    <property type="protein sequence ID" value="RHY27323.1"/>
    <property type="molecule type" value="Genomic_DNA"/>
</dbReference>
<dbReference type="InterPro" id="IPR039136">
    <property type="entry name" value="NUFIP1-like"/>
</dbReference>
<evidence type="ECO:0000313" key="8">
    <source>
        <dbReference type="Proteomes" id="UP000285060"/>
    </source>
</evidence>
<sequence>MTIHRLLTTNITTVMPIHRNPHSTIRSITTTNIMTHTCNLHSQATTTDIMVDLLLQGTILRRIALTSRSSRWTDLKDLTIHHHQHTITRLRQTPGLRSCTNHRRRHFHPFHQCRTSAAPGCDFSASKRVVTSHYQVMHGQYAGSGLKEIEVEGQKFQEITKWREERRKKWPSESNVKRKEHPAAELNAATSAAQLPDNEVASPRSLHRAKPASSKKKSSKFCVKFIRNGCDDGDKCLFNHDIEVPRCGAAAMTRFFVHQSIPCKQFLAKGSCKRGTQCKFSHTVTAQDKLKQLQLQHQKEQASQVKQHRSSLLRKLLAKDIDKEHRHILQAFRHLVEHHFFQPSADDDI</sequence>
<keyword evidence="1 4" id="KW-0479">Metal-binding</keyword>
<dbReference type="GO" id="GO:0008270">
    <property type="term" value="F:zinc ion binding"/>
    <property type="evidence" value="ECO:0007669"/>
    <property type="project" value="UniProtKB-KW"/>
</dbReference>
<dbReference type="SMART" id="SM00356">
    <property type="entry name" value="ZnF_C3H1"/>
    <property type="match status" value="2"/>
</dbReference>
<feature type="domain" description="C3H1-type" evidence="6">
    <location>
        <begin position="216"/>
        <end position="243"/>
    </location>
</feature>
<comment type="caution">
    <text evidence="7">The sequence shown here is derived from an EMBL/GenBank/DDBJ whole genome shotgun (WGS) entry which is preliminary data.</text>
</comment>
<dbReference type="Proteomes" id="UP000285060">
    <property type="component" value="Unassembled WGS sequence"/>
</dbReference>
<dbReference type="GO" id="GO:0005634">
    <property type="term" value="C:nucleus"/>
    <property type="evidence" value="ECO:0007669"/>
    <property type="project" value="TreeGrafter"/>
</dbReference>
<dbReference type="GO" id="GO:0003723">
    <property type="term" value="F:RNA binding"/>
    <property type="evidence" value="ECO:0007669"/>
    <property type="project" value="InterPro"/>
</dbReference>
<accession>A0A3R6ZME3</accession>
<feature type="region of interest" description="Disordered" evidence="5">
    <location>
        <begin position="188"/>
        <end position="213"/>
    </location>
</feature>
<evidence type="ECO:0000256" key="5">
    <source>
        <dbReference type="SAM" id="MobiDB-lite"/>
    </source>
</evidence>
<feature type="zinc finger region" description="C3H1-type" evidence="4">
    <location>
        <begin position="216"/>
        <end position="243"/>
    </location>
</feature>